<proteinExistence type="predicted"/>
<sequence>MIWLSRRAAYFSFHTQKIRNKKGFFFSFAGQIPNRTSTFHFKPRIKTLVSLPLRFASSMVDPHLSRIGFTLRFVIRFLLLLLLCSTTLFVQHVAAADTPGTRSRKFAKSSSVFSLFNLKSKSQFWSESVIRGDFDDLERTVSKEVGRMAVVNYTSSGNLANYMKLTEIDSIYHSVPVNFIFIGFDGKGNHEFKLGPEELERWFTKIDHVFEHTRIPPVGEVLAPFYKIAIDRTQRHHLPLVSHVNHNFSVHAILLGEKVTSVFEYAIRTLSCKEDVDHSSGNETRENAIWQVDMDRMEYIFETLIKYLQIQDSYNIFLLNPKRSVNMTRYGYRRGLSESEIKLLKEDKALQSRVLQSEKKKAFLEIDKITSKPLYHMRPLLKFAWTTTEDIDTVDWSKMTMEALESVERYNQGKDSIDLVFEKAVQMLHGRKDGVNAILGRELKSNLEGLHSDCLTDSWIGRDRWAFVDLSAGPFTWGPAVGGEGVRTELSLPNVGKTIGAIEEITEDEAEEKLQDAIRERFSSFNEENQAIDILLAEMDIYEIFSFKHCKGRRTKLSLCEELDQRMKELKEELEGYHTGDHDESHKRKAIDALKRMEGWNLFTETPEKHVKYTVARDSFLAHLGSTLWGAMRHVIAPSVSDRPYHFYEKISFQLYFITQKRVRSINQLPVDLNVLKEGLNSLVLPSQTALFTPHLVTFDDDPSLAMAFAVSRHAAAVPVLLVNGTYRSTVRTYLDSSILQYQLQHLKDHDSMKGEHANARSTLEIPVFWFIHTEPVLLLDKHYQSKSLSNMVLVVQSESSSWETHFQCNGQSLLQDLRNPIKAAVAATAEHLAGLLPLHLVYSHAHDAAIEEWTWSIGCNPLSITSQGWVVSQFQVDTIARNYIITSVEESIQVVNSAIQRLITERTTPQGYKLFKSQEKTLIDKYNSVVGLWRRISSQSGNLRYGEAVKLLSLLEESSHGFAVLVNTTISMLHPVHCTRERKVDIDLDMTTIPAFILVFGMLWFLLRPRRAKPKIN</sequence>
<dbReference type="AlphaFoldDB" id="A0AAV8DB01"/>
<comment type="caution">
    <text evidence="4">The sequence shown here is derived from an EMBL/GenBank/DDBJ whole genome shotgun (WGS) entry which is preliminary data.</text>
</comment>
<dbReference type="Proteomes" id="UP001140206">
    <property type="component" value="Chromosome 4"/>
</dbReference>
<dbReference type="InterPro" id="IPR057228">
    <property type="entry name" value="DUF7906"/>
</dbReference>
<accession>A0AAV8DB01</accession>
<evidence type="ECO:0000256" key="2">
    <source>
        <dbReference type="SAM" id="Phobius"/>
    </source>
</evidence>
<evidence type="ECO:0000259" key="3">
    <source>
        <dbReference type="Pfam" id="PF25483"/>
    </source>
</evidence>
<organism evidence="4 5">
    <name type="scientific">Rhynchospora pubera</name>
    <dbReference type="NCBI Taxonomy" id="906938"/>
    <lineage>
        <taxon>Eukaryota</taxon>
        <taxon>Viridiplantae</taxon>
        <taxon>Streptophyta</taxon>
        <taxon>Embryophyta</taxon>
        <taxon>Tracheophyta</taxon>
        <taxon>Spermatophyta</taxon>
        <taxon>Magnoliopsida</taxon>
        <taxon>Liliopsida</taxon>
        <taxon>Poales</taxon>
        <taxon>Cyperaceae</taxon>
        <taxon>Cyperoideae</taxon>
        <taxon>Rhynchosporeae</taxon>
        <taxon>Rhynchospora</taxon>
    </lineage>
</organism>
<evidence type="ECO:0000256" key="1">
    <source>
        <dbReference type="SAM" id="Coils"/>
    </source>
</evidence>
<dbReference type="PANTHER" id="PTHR31515:SF2">
    <property type="entry name" value="TRANSMEMBRANE PROTEIN"/>
    <property type="match status" value="1"/>
</dbReference>
<feature type="transmembrane region" description="Helical" evidence="2">
    <location>
        <begin position="73"/>
        <end position="94"/>
    </location>
</feature>
<dbReference type="PANTHER" id="PTHR31515">
    <property type="entry name" value="TRANSMEMBRANE PROTEIN-RELATED"/>
    <property type="match status" value="1"/>
</dbReference>
<feature type="coiled-coil region" evidence="1">
    <location>
        <begin position="553"/>
        <end position="580"/>
    </location>
</feature>
<reference evidence="4" key="1">
    <citation type="submission" date="2022-08" db="EMBL/GenBank/DDBJ databases">
        <authorList>
            <person name="Marques A."/>
        </authorList>
    </citation>
    <scope>NUCLEOTIDE SEQUENCE</scope>
    <source>
        <strain evidence="4">RhyPub2mFocal</strain>
        <tissue evidence="4">Leaves</tissue>
    </source>
</reference>
<feature type="transmembrane region" description="Helical" evidence="2">
    <location>
        <begin position="989"/>
        <end position="1008"/>
    </location>
</feature>
<dbReference type="EMBL" id="JAMFTS010000004">
    <property type="protein sequence ID" value="KAJ4765104.1"/>
    <property type="molecule type" value="Genomic_DNA"/>
</dbReference>
<gene>
    <name evidence="4" type="ORF">LUZ62_075479</name>
</gene>
<name>A0AAV8DB01_9POAL</name>
<protein>
    <submittedName>
        <fullName evidence="4">Transmembrane protein</fullName>
    </submittedName>
</protein>
<dbReference type="Pfam" id="PF25483">
    <property type="entry name" value="DUF7906"/>
    <property type="match status" value="1"/>
</dbReference>
<feature type="domain" description="DUF7906" evidence="3">
    <location>
        <begin position="451"/>
        <end position="494"/>
    </location>
</feature>
<keyword evidence="2" id="KW-0472">Membrane</keyword>
<keyword evidence="5" id="KW-1185">Reference proteome</keyword>
<keyword evidence="1" id="KW-0175">Coiled coil</keyword>
<keyword evidence="2 4" id="KW-0812">Transmembrane</keyword>
<keyword evidence="2" id="KW-1133">Transmembrane helix</keyword>
<evidence type="ECO:0000313" key="4">
    <source>
        <dbReference type="EMBL" id="KAJ4765104.1"/>
    </source>
</evidence>
<evidence type="ECO:0000313" key="5">
    <source>
        <dbReference type="Proteomes" id="UP001140206"/>
    </source>
</evidence>